<accession>A0A067BHI2</accession>
<reference evidence="1 2" key="1">
    <citation type="journal article" date="2013" name="PLoS Genet.">
        <title>Distinctive expansion of potential virulence genes in the genome of the oomycete fish pathogen Saprolegnia parasitica.</title>
        <authorList>
            <person name="Jiang R.H."/>
            <person name="de Bruijn I."/>
            <person name="Haas B.J."/>
            <person name="Belmonte R."/>
            <person name="Lobach L."/>
            <person name="Christie J."/>
            <person name="van den Ackerveken G."/>
            <person name="Bottin A."/>
            <person name="Bulone V."/>
            <person name="Diaz-Moreno S.M."/>
            <person name="Dumas B."/>
            <person name="Fan L."/>
            <person name="Gaulin E."/>
            <person name="Govers F."/>
            <person name="Grenville-Briggs L.J."/>
            <person name="Horner N.R."/>
            <person name="Levin J.Z."/>
            <person name="Mammella M."/>
            <person name="Meijer H.J."/>
            <person name="Morris P."/>
            <person name="Nusbaum C."/>
            <person name="Oome S."/>
            <person name="Phillips A.J."/>
            <person name="van Rooyen D."/>
            <person name="Rzeszutek E."/>
            <person name="Saraiva M."/>
            <person name="Secombes C.J."/>
            <person name="Seidl M.F."/>
            <person name="Snel B."/>
            <person name="Stassen J.H."/>
            <person name="Sykes S."/>
            <person name="Tripathy S."/>
            <person name="van den Berg H."/>
            <person name="Vega-Arreguin J.C."/>
            <person name="Wawra S."/>
            <person name="Young S.K."/>
            <person name="Zeng Q."/>
            <person name="Dieguez-Uribeondo J."/>
            <person name="Russ C."/>
            <person name="Tyler B.M."/>
            <person name="van West P."/>
        </authorList>
    </citation>
    <scope>NUCLEOTIDE SEQUENCE [LARGE SCALE GENOMIC DNA]</scope>
    <source>
        <strain evidence="1 2">CBS 223.65</strain>
    </source>
</reference>
<gene>
    <name evidence="1" type="ORF">SPRG_16841</name>
</gene>
<dbReference type="InterPro" id="IPR032675">
    <property type="entry name" value="LRR_dom_sf"/>
</dbReference>
<dbReference type="OrthoDB" id="10351336at2759"/>
<protein>
    <recommendedName>
        <fullName evidence="3">F-box domain-containing protein</fullName>
    </recommendedName>
</protein>
<dbReference type="GeneID" id="24138431"/>
<keyword evidence="2" id="KW-1185">Reference proteome</keyword>
<name>A0A067BHI2_SAPPC</name>
<evidence type="ECO:0008006" key="3">
    <source>
        <dbReference type="Google" id="ProtNLM"/>
    </source>
</evidence>
<proteinExistence type="predicted"/>
<evidence type="ECO:0000313" key="1">
    <source>
        <dbReference type="EMBL" id="KDO17638.1"/>
    </source>
</evidence>
<dbReference type="EMBL" id="KK583605">
    <property type="protein sequence ID" value="KDO17638.1"/>
    <property type="molecule type" value="Genomic_DNA"/>
</dbReference>
<dbReference type="VEuPathDB" id="FungiDB:SPRG_16841"/>
<sequence length="448" mass="49338">MHQAIDTLSTVLLDIVHLLSELKDVVAFVSALPDLPPALHALLSLSRSMDLTRHWPCLYLENFPVRIIDLGITALPAFPHVSVGPATNLRWLAAPLPRSTRVRLPLRSRNDTSLAFARVWGDRVRHVSVTKGAEFSAHVHELLDLCHYVEHAIVRLSDPANAALWMSALARPAFPLRSLSFEITRYSSGPVDDCMPLACALLASPSLRTLILNGADDVHAALAALDGDLHSVKTFHSSSEAPEAKVQTLLDKLDPARVVELHVSQCVDISRFRALRSIDVMHDKLDPQHLTADSCPNLRYAFISKIPASDMPSVVAWLSTSQVLTNFQTWTKFVDDRGIESIAAALPEWLARGLEQLSLDFAPLNKQGLLLVTHAMTTMRNNPKRLKVKLVITKRALDLEETRALFTAVGSSPNVTLTVNDVLSYPQAVFPELAAQARIETDQSKAMS</sequence>
<dbReference type="KEGG" id="spar:SPRG_16841"/>
<organism evidence="1 2">
    <name type="scientific">Saprolegnia parasitica (strain CBS 223.65)</name>
    <dbReference type="NCBI Taxonomy" id="695850"/>
    <lineage>
        <taxon>Eukaryota</taxon>
        <taxon>Sar</taxon>
        <taxon>Stramenopiles</taxon>
        <taxon>Oomycota</taxon>
        <taxon>Saprolegniomycetes</taxon>
        <taxon>Saprolegniales</taxon>
        <taxon>Saprolegniaceae</taxon>
        <taxon>Saprolegnia</taxon>
    </lineage>
</organism>
<dbReference type="RefSeq" id="XP_012211656.1">
    <property type="nucleotide sequence ID" value="XM_012356266.1"/>
</dbReference>
<dbReference type="AlphaFoldDB" id="A0A067BHI2"/>
<dbReference type="Proteomes" id="UP000030745">
    <property type="component" value="Unassembled WGS sequence"/>
</dbReference>
<evidence type="ECO:0000313" key="2">
    <source>
        <dbReference type="Proteomes" id="UP000030745"/>
    </source>
</evidence>
<dbReference type="Gene3D" id="3.80.10.10">
    <property type="entry name" value="Ribonuclease Inhibitor"/>
    <property type="match status" value="1"/>
</dbReference>